<keyword evidence="7" id="KW-0653">Protein transport</keyword>
<dbReference type="GO" id="GO:0005886">
    <property type="term" value="C:plasma membrane"/>
    <property type="evidence" value="ECO:0007669"/>
    <property type="project" value="UniProtKB-SubCell"/>
</dbReference>
<dbReference type="EMBL" id="JADJMS010000012">
    <property type="protein sequence ID" value="MBK7414674.1"/>
    <property type="molecule type" value="Genomic_DNA"/>
</dbReference>
<dbReference type="GO" id="GO:0015031">
    <property type="term" value="P:protein transport"/>
    <property type="evidence" value="ECO:0007669"/>
    <property type="project" value="UniProtKB-KW"/>
</dbReference>
<evidence type="ECO:0000256" key="7">
    <source>
        <dbReference type="ARBA" id="ARBA00022927"/>
    </source>
</evidence>
<comment type="caution">
    <text evidence="12">The sequence shown here is derived from an EMBL/GenBank/DDBJ whole genome shotgun (WGS) entry which is preliminary data.</text>
</comment>
<accession>A0A935K169</accession>
<keyword evidence="6" id="KW-0812">Transmembrane</keyword>
<evidence type="ECO:0000313" key="12">
    <source>
        <dbReference type="EMBL" id="MBK7414674.1"/>
    </source>
</evidence>
<keyword evidence="5" id="KW-0997">Cell inner membrane</keyword>
<dbReference type="GO" id="GO:0055085">
    <property type="term" value="P:transmembrane transport"/>
    <property type="evidence" value="ECO:0007669"/>
    <property type="project" value="InterPro"/>
</dbReference>
<comment type="subcellular location">
    <subcellularLocation>
        <location evidence="1">Cell inner membrane</location>
        <topology evidence="1">Single-pass membrane protein</topology>
        <orientation evidence="1">Periplasmic side</orientation>
    </subcellularLocation>
</comment>
<evidence type="ECO:0000256" key="4">
    <source>
        <dbReference type="ARBA" id="ARBA00022475"/>
    </source>
</evidence>
<dbReference type="InterPro" id="IPR006260">
    <property type="entry name" value="TonB/TolA_C"/>
</dbReference>
<dbReference type="SUPFAM" id="SSF74653">
    <property type="entry name" value="TolA/TonB C-terminal domain"/>
    <property type="match status" value="1"/>
</dbReference>
<protein>
    <submittedName>
        <fullName evidence="12">Energy transducer TonB</fullName>
    </submittedName>
</protein>
<feature type="region of interest" description="Disordered" evidence="10">
    <location>
        <begin position="1"/>
        <end position="35"/>
    </location>
</feature>
<sequence>MPEQTAPQQSAPPKKSSKPQIIQPGPAPTRISNWQDEVKRQIKKLDERGLFYPAEAIAQGLEGETLVLLIINENGEVSAARIEQGSGYRILDEAALRAVRSLRSLPASAPRETLLPVRFRLK</sequence>
<keyword evidence="8" id="KW-1133">Transmembrane helix</keyword>
<evidence type="ECO:0000256" key="8">
    <source>
        <dbReference type="ARBA" id="ARBA00022989"/>
    </source>
</evidence>
<dbReference type="AlphaFoldDB" id="A0A935K169"/>
<evidence type="ECO:0000313" key="13">
    <source>
        <dbReference type="Proteomes" id="UP000739411"/>
    </source>
</evidence>
<dbReference type="Pfam" id="PF03544">
    <property type="entry name" value="TonB_C"/>
    <property type="match status" value="1"/>
</dbReference>
<evidence type="ECO:0000256" key="5">
    <source>
        <dbReference type="ARBA" id="ARBA00022519"/>
    </source>
</evidence>
<keyword evidence="4" id="KW-1003">Cell membrane</keyword>
<evidence type="ECO:0000256" key="9">
    <source>
        <dbReference type="ARBA" id="ARBA00023136"/>
    </source>
</evidence>
<keyword evidence="3" id="KW-0813">Transport</keyword>
<dbReference type="InterPro" id="IPR037682">
    <property type="entry name" value="TonB_C"/>
</dbReference>
<evidence type="ECO:0000259" key="11">
    <source>
        <dbReference type="PROSITE" id="PS52015"/>
    </source>
</evidence>
<gene>
    <name evidence="12" type="ORF">IPJ38_05705</name>
</gene>
<dbReference type="PANTHER" id="PTHR33446">
    <property type="entry name" value="PROTEIN TONB-RELATED"/>
    <property type="match status" value="1"/>
</dbReference>
<dbReference type="Proteomes" id="UP000739411">
    <property type="component" value="Unassembled WGS sequence"/>
</dbReference>
<organism evidence="12 13">
    <name type="scientific">Candidatus Dechloromonas phosphorivorans</name>
    <dbReference type="NCBI Taxonomy" id="2899244"/>
    <lineage>
        <taxon>Bacteria</taxon>
        <taxon>Pseudomonadati</taxon>
        <taxon>Pseudomonadota</taxon>
        <taxon>Betaproteobacteria</taxon>
        <taxon>Rhodocyclales</taxon>
        <taxon>Azonexaceae</taxon>
        <taxon>Dechloromonas</taxon>
    </lineage>
</organism>
<dbReference type="InterPro" id="IPR051045">
    <property type="entry name" value="TonB-dependent_transducer"/>
</dbReference>
<reference evidence="12 13" key="1">
    <citation type="submission" date="2020-10" db="EMBL/GenBank/DDBJ databases">
        <title>Connecting structure to function with the recovery of over 1000 high-quality activated sludge metagenome-assembled genomes encoding full-length rRNA genes using long-read sequencing.</title>
        <authorList>
            <person name="Singleton C.M."/>
            <person name="Petriglieri F."/>
            <person name="Kristensen J.M."/>
            <person name="Kirkegaard R.H."/>
            <person name="Michaelsen T.Y."/>
            <person name="Andersen M.H."/>
            <person name="Karst S.M."/>
            <person name="Dueholm M.S."/>
            <person name="Nielsen P.H."/>
            <person name="Albertsen M."/>
        </authorList>
    </citation>
    <scope>NUCLEOTIDE SEQUENCE [LARGE SCALE GENOMIC DNA]</scope>
    <source>
        <strain evidence="12">EsbW_18-Q3-R4-48_BATAC.463</strain>
    </source>
</reference>
<dbReference type="NCBIfam" id="TIGR01352">
    <property type="entry name" value="tonB_Cterm"/>
    <property type="match status" value="1"/>
</dbReference>
<keyword evidence="9" id="KW-0472">Membrane</keyword>
<name>A0A935K169_9RHOO</name>
<evidence type="ECO:0000256" key="2">
    <source>
        <dbReference type="ARBA" id="ARBA00006555"/>
    </source>
</evidence>
<dbReference type="PROSITE" id="PS52015">
    <property type="entry name" value="TONB_CTD"/>
    <property type="match status" value="1"/>
</dbReference>
<feature type="compositionally biased region" description="Polar residues" evidence="10">
    <location>
        <begin position="1"/>
        <end position="11"/>
    </location>
</feature>
<evidence type="ECO:0000256" key="6">
    <source>
        <dbReference type="ARBA" id="ARBA00022692"/>
    </source>
</evidence>
<evidence type="ECO:0000256" key="10">
    <source>
        <dbReference type="SAM" id="MobiDB-lite"/>
    </source>
</evidence>
<evidence type="ECO:0000256" key="3">
    <source>
        <dbReference type="ARBA" id="ARBA00022448"/>
    </source>
</evidence>
<comment type="similarity">
    <text evidence="2">Belongs to the TonB family.</text>
</comment>
<feature type="domain" description="TonB C-terminal" evidence="11">
    <location>
        <begin position="37"/>
        <end position="122"/>
    </location>
</feature>
<dbReference type="Gene3D" id="3.30.1150.10">
    <property type="match status" value="1"/>
</dbReference>
<proteinExistence type="inferred from homology"/>
<evidence type="ECO:0000256" key="1">
    <source>
        <dbReference type="ARBA" id="ARBA00004383"/>
    </source>
</evidence>